<dbReference type="Proteomes" id="UP000019376">
    <property type="component" value="Unassembled WGS sequence"/>
</dbReference>
<evidence type="ECO:0000256" key="1">
    <source>
        <dbReference type="SAM" id="MobiDB-lite"/>
    </source>
</evidence>
<dbReference type="EMBL" id="KB644413">
    <property type="protein sequence ID" value="EPS31143.1"/>
    <property type="molecule type" value="Genomic_DNA"/>
</dbReference>
<protein>
    <submittedName>
        <fullName evidence="2">Uncharacterized protein</fullName>
    </submittedName>
</protein>
<reference evidence="2 3" key="1">
    <citation type="journal article" date="2013" name="PLoS ONE">
        <title>Genomic and secretomic analyses reveal unique features of the lignocellulolytic enzyme system of Penicillium decumbens.</title>
        <authorList>
            <person name="Liu G."/>
            <person name="Zhang L."/>
            <person name="Wei X."/>
            <person name="Zou G."/>
            <person name="Qin Y."/>
            <person name="Ma L."/>
            <person name="Li J."/>
            <person name="Zheng H."/>
            <person name="Wang S."/>
            <person name="Wang C."/>
            <person name="Xun L."/>
            <person name="Zhao G.-P."/>
            <person name="Zhou Z."/>
            <person name="Qu Y."/>
        </authorList>
    </citation>
    <scope>NUCLEOTIDE SEQUENCE [LARGE SCALE GENOMIC DNA]</scope>
    <source>
        <strain evidence="3">114-2 / CGMCC 5302</strain>
    </source>
</reference>
<sequence>MLFSKCRKNERTSFYELAEIYIALMMHDDNLRWAKGYLVQALRDRLVEQVVCNILLPGEARDLAILASYLHQKILIQRTDSLLTTFITSANTEEAYTEALVPIGARIQGPNSFQHWEMTIALPTHFGELVTVVGSITDHPQMHVQYPMRSHQFPRGGVEYSVGLAITREPARRTREFEPVFPAREFEPEEIRAISVFESKCHREHGISCLGSSVGEGHDSSTTESNRGHIHHTPIVLGHRREFRVHRQ</sequence>
<gene>
    <name evidence="2" type="ORF">PDE_06098</name>
</gene>
<name>S8AXQ9_PENO1</name>
<proteinExistence type="predicted"/>
<evidence type="ECO:0000313" key="3">
    <source>
        <dbReference type="Proteomes" id="UP000019376"/>
    </source>
</evidence>
<evidence type="ECO:0000313" key="2">
    <source>
        <dbReference type="EMBL" id="EPS31143.1"/>
    </source>
</evidence>
<keyword evidence="3" id="KW-1185">Reference proteome</keyword>
<dbReference type="HOGENOM" id="CLU_1120474_0_0_1"/>
<dbReference type="AlphaFoldDB" id="S8AXQ9"/>
<feature type="region of interest" description="Disordered" evidence="1">
    <location>
        <begin position="212"/>
        <end position="233"/>
    </location>
</feature>
<accession>S8AXQ9</accession>
<organism evidence="2 3">
    <name type="scientific">Penicillium oxalicum (strain 114-2 / CGMCC 5302)</name>
    <name type="common">Penicillium decumbens</name>
    <dbReference type="NCBI Taxonomy" id="933388"/>
    <lineage>
        <taxon>Eukaryota</taxon>
        <taxon>Fungi</taxon>
        <taxon>Dikarya</taxon>
        <taxon>Ascomycota</taxon>
        <taxon>Pezizomycotina</taxon>
        <taxon>Eurotiomycetes</taxon>
        <taxon>Eurotiomycetidae</taxon>
        <taxon>Eurotiales</taxon>
        <taxon>Aspergillaceae</taxon>
        <taxon>Penicillium</taxon>
    </lineage>
</organism>